<name>A0A0M9BNA7_9BACL</name>
<dbReference type="NCBIfam" id="TIGR02876">
    <property type="entry name" value="spore_yqfD"/>
    <property type="match status" value="1"/>
</dbReference>
<accession>A0A0M9BNA7</accession>
<gene>
    <name evidence="2" type="ORF">AMS66_13355</name>
</gene>
<dbReference type="OrthoDB" id="1640349at2"/>
<protein>
    <submittedName>
        <fullName evidence="2">Sporulation protein</fullName>
    </submittedName>
</protein>
<sequence length="397" mass="45165">MKQPSLYKLRGAVRITVTGGDIEALINTVAEQGLEVWDLRAHDGRKAEMNIMLPHFFRLRPLLKRTGCRVKVTHRSGFPFFAARLLRRKFFLGGMLFFVAALFALSSMVWNVEVKGNVTIPTDEVLAAAKKEGIYPFQWGFRLQSQDKISRQLALALPDVTWIGVSKEGTTITIQVVESAQPKREPLLNPRHLVSKTDAVITQIYAEQGRPVVQKDMRVKKGQVLISGILGDEENTKTIVAKGEVRGLVWREYQVEVPLVQKHNTMTGESRERFYIVLGKWAVQLWGYGNTPFTSFDTESDHKPLTWRSFTLPMGWLTEKDLETREQEEQHTIEWARTKGLEGARNDIIAKNGKGTKIISEKILHEKKENGKVYMKVLFEVEESIAEELPLVHSQGE</sequence>
<keyword evidence="1" id="KW-0472">Membrane</keyword>
<comment type="caution">
    <text evidence="2">The sequence shown here is derived from an EMBL/GenBank/DDBJ whole genome shotgun (WGS) entry which is preliminary data.</text>
</comment>
<proteinExistence type="predicted"/>
<dbReference type="EMBL" id="LITU01000059">
    <property type="protein sequence ID" value="KOY15673.1"/>
    <property type="molecule type" value="Genomic_DNA"/>
</dbReference>
<dbReference type="PIRSF" id="PIRSF029895">
    <property type="entry name" value="SpoIV"/>
    <property type="match status" value="1"/>
</dbReference>
<dbReference type="PATRIC" id="fig|1705561.3.peg.2583"/>
<keyword evidence="3" id="KW-1185">Reference proteome</keyword>
<organism evidence="2 3">
    <name type="scientific">Paenibacillus xylanivorans</name>
    <dbReference type="NCBI Taxonomy" id="1705561"/>
    <lineage>
        <taxon>Bacteria</taxon>
        <taxon>Bacillati</taxon>
        <taxon>Bacillota</taxon>
        <taxon>Bacilli</taxon>
        <taxon>Bacillales</taxon>
        <taxon>Paenibacillaceae</taxon>
        <taxon>Paenibacillus</taxon>
    </lineage>
</organism>
<evidence type="ECO:0000313" key="2">
    <source>
        <dbReference type="EMBL" id="KOY15673.1"/>
    </source>
</evidence>
<reference evidence="2 3" key="1">
    <citation type="submission" date="2015-08" db="EMBL/GenBank/DDBJ databases">
        <title>Draft genome sequence of cellulolytic and xylanolytic Paenibacillus sp. A59, isolated from a decaying forest soil from Patagonia, Argentina.</title>
        <authorList>
            <person name="Ghio S."/>
            <person name="Caceres A.M."/>
            <person name="Talia P."/>
            <person name="Grasso D."/>
            <person name="Campos E."/>
        </authorList>
    </citation>
    <scope>NUCLEOTIDE SEQUENCE [LARGE SCALE GENOMIC DNA]</scope>
    <source>
        <strain evidence="2 3">A59</strain>
    </source>
</reference>
<evidence type="ECO:0000256" key="1">
    <source>
        <dbReference type="SAM" id="Phobius"/>
    </source>
</evidence>
<dbReference type="InterPro" id="IPR010690">
    <property type="entry name" value="YqfD"/>
</dbReference>
<keyword evidence="1" id="KW-1133">Transmembrane helix</keyword>
<feature type="transmembrane region" description="Helical" evidence="1">
    <location>
        <begin position="90"/>
        <end position="110"/>
    </location>
</feature>
<evidence type="ECO:0000313" key="3">
    <source>
        <dbReference type="Proteomes" id="UP000037688"/>
    </source>
</evidence>
<keyword evidence="1" id="KW-0812">Transmembrane</keyword>
<dbReference type="Proteomes" id="UP000037688">
    <property type="component" value="Unassembled WGS sequence"/>
</dbReference>
<dbReference type="Pfam" id="PF06898">
    <property type="entry name" value="YqfD"/>
    <property type="match status" value="1"/>
</dbReference>
<dbReference type="RefSeq" id="WP_053781269.1">
    <property type="nucleotide sequence ID" value="NZ_LITU01000059.1"/>
</dbReference>
<dbReference type="AlphaFoldDB" id="A0A0M9BNA7"/>